<reference evidence="1 2" key="1">
    <citation type="submission" date="2023-12" db="EMBL/GenBank/DDBJ databases">
        <title>novel species in genus Nocarida.</title>
        <authorList>
            <person name="Li Z."/>
        </authorList>
    </citation>
    <scope>NUCLEOTIDE SEQUENCE [LARGE SCALE GENOMIC DNA]</scope>
    <source>
        <strain evidence="1 2">CDC186</strain>
    </source>
</reference>
<gene>
    <name evidence="1" type="ORF">U3653_22660</name>
</gene>
<evidence type="ECO:0000313" key="2">
    <source>
        <dbReference type="Proteomes" id="UP001348098"/>
    </source>
</evidence>
<evidence type="ECO:0000313" key="1">
    <source>
        <dbReference type="EMBL" id="MEB3512842.1"/>
    </source>
</evidence>
<proteinExistence type="predicted"/>
<dbReference type="EMBL" id="JAYKYQ010000009">
    <property type="protein sequence ID" value="MEB3512842.1"/>
    <property type="molecule type" value="Genomic_DNA"/>
</dbReference>
<organism evidence="1 2">
    <name type="scientific">Nocardia implantans</name>
    <dbReference type="NCBI Taxonomy" id="3108168"/>
    <lineage>
        <taxon>Bacteria</taxon>
        <taxon>Bacillati</taxon>
        <taxon>Actinomycetota</taxon>
        <taxon>Actinomycetes</taxon>
        <taxon>Mycobacteriales</taxon>
        <taxon>Nocardiaceae</taxon>
        <taxon>Nocardia</taxon>
    </lineage>
</organism>
<accession>A0ABU6AZY1</accession>
<protein>
    <submittedName>
        <fullName evidence="1">Uncharacterized protein</fullName>
    </submittedName>
</protein>
<comment type="caution">
    <text evidence="1">The sequence shown here is derived from an EMBL/GenBank/DDBJ whole genome shotgun (WGS) entry which is preliminary data.</text>
</comment>
<dbReference type="Proteomes" id="UP001348098">
    <property type="component" value="Unassembled WGS sequence"/>
</dbReference>
<dbReference type="RefSeq" id="WP_195081488.1">
    <property type="nucleotide sequence ID" value="NZ_JAYESH010000007.1"/>
</dbReference>
<sequence length="226" mass="24600">MPLRHEPDVSKAEWFTKGDDPWTQLCSIGPSGFARYARLFHPIAPEEDSSDPGILLNYEGDLDVETLRRLCGILAGHTATPDECYFGLWEGFGDIYGGSSVAVAFRVDGEADLASAPTVGPAFPPEVIDGPRVRIPARDYLLFRGPLDEAGQWGAADLVPGWSRTINSPNLIWPADRAWFVATEIDVPWTGVAGSAALIEALRDDAELDVEEVVPSGELSYWRNGT</sequence>
<keyword evidence="2" id="KW-1185">Reference proteome</keyword>
<name>A0ABU6AZY1_9NOCA</name>